<name>A0A927YL82_9FIRM</name>
<feature type="domain" description="DUF4143" evidence="2">
    <location>
        <begin position="220"/>
        <end position="355"/>
    </location>
</feature>
<dbReference type="EMBL" id="SVER01000003">
    <property type="protein sequence ID" value="MBE5918524.1"/>
    <property type="molecule type" value="Genomic_DNA"/>
</dbReference>
<accession>A0A927YL82</accession>
<proteinExistence type="predicted"/>
<keyword evidence="3" id="KW-0067">ATP-binding</keyword>
<dbReference type="AlphaFoldDB" id="A0A927YL82"/>
<sequence length="427" mass="49547">MNHDVLKTVIYDQHELIRNYKINERFYSLEKSANYILIGLRRSGKSLMLYKLAQQLINEGVDWEQIIYINFEDDRLVEFSISDFNDIVLTAAEMTSKTPYFFLDEIQIIDGWEKFARRLADQKQHVYITGSNAKMLSSEMESQLGGRYLAQRIMTYSFEEYLIAIGLRNDLAHHYTSSLNGQLRAAAKSYMKEGAFPEAVDYSNKRIYVENIYNKVLLGDIAARNGIRNVQSLRVLMKKIAETITSEVSYTKLHNAINSIGIKISKDSLISYVGYAEDAYLIFNTHNFIGKFTERESTPRYYFYDNGLLNLFLINKDPLLLENAVAIHLKRLYDDDFYYFKSSKTGIDIDFYIPSASTAIQVTYTLDAFNLDRELKSLISLSNDKTTRVDNYIIVTLEDEEKTIDTNDIKIQVMPLYKFLLITSFQF</sequence>
<organism evidence="3 4">
    <name type="scientific">Pseudobutyrivibrio ruminis</name>
    <dbReference type="NCBI Taxonomy" id="46206"/>
    <lineage>
        <taxon>Bacteria</taxon>
        <taxon>Bacillati</taxon>
        <taxon>Bacillota</taxon>
        <taxon>Clostridia</taxon>
        <taxon>Lachnospirales</taxon>
        <taxon>Lachnospiraceae</taxon>
        <taxon>Pseudobutyrivibrio</taxon>
    </lineage>
</organism>
<evidence type="ECO:0000313" key="4">
    <source>
        <dbReference type="Proteomes" id="UP000766246"/>
    </source>
</evidence>
<dbReference type="InterPro" id="IPR041682">
    <property type="entry name" value="AAA_14"/>
</dbReference>
<keyword evidence="3" id="KW-0547">Nucleotide-binding</keyword>
<gene>
    <name evidence="3" type="ORF">E7272_01650</name>
</gene>
<dbReference type="Pfam" id="PF13173">
    <property type="entry name" value="AAA_14"/>
    <property type="match status" value="1"/>
</dbReference>
<evidence type="ECO:0000259" key="2">
    <source>
        <dbReference type="Pfam" id="PF13635"/>
    </source>
</evidence>
<evidence type="ECO:0000313" key="3">
    <source>
        <dbReference type="EMBL" id="MBE5918524.1"/>
    </source>
</evidence>
<dbReference type="Pfam" id="PF13635">
    <property type="entry name" value="DUF4143"/>
    <property type="match status" value="1"/>
</dbReference>
<dbReference type="PANTHER" id="PTHR33295:SF8">
    <property type="entry name" value="AAA+ ATPASE DOMAIN-CONTAINING PROTEIN"/>
    <property type="match status" value="1"/>
</dbReference>
<comment type="caution">
    <text evidence="3">The sequence shown here is derived from an EMBL/GenBank/DDBJ whole genome shotgun (WGS) entry which is preliminary data.</text>
</comment>
<protein>
    <submittedName>
        <fullName evidence="3">ATP-binding protein</fullName>
    </submittedName>
</protein>
<feature type="domain" description="AAA" evidence="1">
    <location>
        <begin position="35"/>
        <end position="162"/>
    </location>
</feature>
<dbReference type="InterPro" id="IPR027417">
    <property type="entry name" value="P-loop_NTPase"/>
</dbReference>
<dbReference type="GO" id="GO:0005524">
    <property type="term" value="F:ATP binding"/>
    <property type="evidence" value="ECO:0007669"/>
    <property type="project" value="UniProtKB-KW"/>
</dbReference>
<dbReference type="Proteomes" id="UP000766246">
    <property type="component" value="Unassembled WGS sequence"/>
</dbReference>
<dbReference type="PANTHER" id="PTHR33295">
    <property type="entry name" value="ATPASE"/>
    <property type="match status" value="1"/>
</dbReference>
<dbReference type="InterPro" id="IPR025420">
    <property type="entry name" value="DUF4143"/>
</dbReference>
<dbReference type="SUPFAM" id="SSF52540">
    <property type="entry name" value="P-loop containing nucleoside triphosphate hydrolases"/>
    <property type="match status" value="1"/>
</dbReference>
<evidence type="ECO:0000259" key="1">
    <source>
        <dbReference type="Pfam" id="PF13173"/>
    </source>
</evidence>
<reference evidence="3" key="1">
    <citation type="submission" date="2019-04" db="EMBL/GenBank/DDBJ databases">
        <title>Evolution of Biomass-Degrading Anaerobic Consortia Revealed by Metagenomics.</title>
        <authorList>
            <person name="Peng X."/>
        </authorList>
    </citation>
    <scope>NUCLEOTIDE SEQUENCE</scope>
    <source>
        <strain evidence="3">SIG311</strain>
    </source>
</reference>